<keyword evidence="2" id="KW-0539">Nucleus</keyword>
<feature type="region of interest" description="Disordered" evidence="4">
    <location>
        <begin position="484"/>
        <end position="513"/>
    </location>
</feature>
<dbReference type="PANTHER" id="PTHR45735">
    <property type="entry name" value="CLEAVAGE STIMULATION FACTOR SUBUNIT 2"/>
    <property type="match status" value="1"/>
</dbReference>
<dbReference type="PANTHER" id="PTHR45735:SF2">
    <property type="entry name" value="CLEAVAGE STIMULATION FACTOR SUBUNIT 2"/>
    <property type="match status" value="1"/>
</dbReference>
<dbReference type="PROSITE" id="PS50102">
    <property type="entry name" value="RRM"/>
    <property type="match status" value="1"/>
</dbReference>
<dbReference type="SMART" id="SM00360">
    <property type="entry name" value="RRM"/>
    <property type="match status" value="1"/>
</dbReference>
<dbReference type="Gene3D" id="3.30.70.330">
    <property type="match status" value="1"/>
</dbReference>
<dbReference type="InterPro" id="IPR000504">
    <property type="entry name" value="RRM_dom"/>
</dbReference>
<dbReference type="CDD" id="cd12398">
    <property type="entry name" value="RRM_CSTF2_RNA15_like"/>
    <property type="match status" value="1"/>
</dbReference>
<dbReference type="InterPro" id="IPR012677">
    <property type="entry name" value="Nucleotide-bd_a/b_plait_sf"/>
</dbReference>
<evidence type="ECO:0000256" key="3">
    <source>
        <dbReference type="PROSITE-ProRule" id="PRU00176"/>
    </source>
</evidence>
<dbReference type="InterPro" id="IPR025742">
    <property type="entry name" value="CSTF2_hinge"/>
</dbReference>
<keyword evidence="3" id="KW-0694">RNA-binding</keyword>
<organism evidence="6 7">
    <name type="scientific">Sphagnum jensenii</name>
    <dbReference type="NCBI Taxonomy" id="128206"/>
    <lineage>
        <taxon>Eukaryota</taxon>
        <taxon>Viridiplantae</taxon>
        <taxon>Streptophyta</taxon>
        <taxon>Embryophyta</taxon>
        <taxon>Bryophyta</taxon>
        <taxon>Sphagnophytina</taxon>
        <taxon>Sphagnopsida</taxon>
        <taxon>Sphagnales</taxon>
        <taxon>Sphagnaceae</taxon>
        <taxon>Sphagnum</taxon>
    </lineage>
</organism>
<evidence type="ECO:0000313" key="6">
    <source>
        <dbReference type="EMBL" id="CAK9276944.1"/>
    </source>
</evidence>
<protein>
    <recommendedName>
        <fullName evidence="5">RRM domain-containing protein</fullName>
    </recommendedName>
</protein>
<evidence type="ECO:0000259" key="5">
    <source>
        <dbReference type="PROSITE" id="PS50102"/>
    </source>
</evidence>
<gene>
    <name evidence="6" type="ORF">CSSPJE1EN1_LOCUS22422</name>
</gene>
<dbReference type="Pfam" id="PF14304">
    <property type="entry name" value="CSTF_C"/>
    <property type="match status" value="1"/>
</dbReference>
<reference evidence="6" key="1">
    <citation type="submission" date="2024-02" db="EMBL/GenBank/DDBJ databases">
        <authorList>
            <consortium name="ELIXIR-Norway"/>
            <consortium name="Elixir Norway"/>
        </authorList>
    </citation>
    <scope>NUCLEOTIDE SEQUENCE</scope>
</reference>
<dbReference type="Proteomes" id="UP001497444">
    <property type="component" value="Chromosome 8"/>
</dbReference>
<sequence length="551" mass="58814">MPLLLPSPRAGLRDDFLLFIFLLVGDTYLSAEFQSAAAAVAWCSILVSNEHSTQNRASRFGNIPYDTREEQLVHICEEVGRVVNFRLVLDRETGKPKGYGFCEFRDEETALSALRNLQGYEVNGRQLRVDFAENEKGGIGERNQDQTGVGILRERAGQLPLGQSVAVAAACIMAGALGGDQQQVQRLSFKLLSLLKWSNDALTNNLAGMSKHQLYEVMVQMKMLIQQNQQQARQVLIANPQLTKALFQAQIILGMVHPPQMVHPTMKVSQPQQQQGPTSNSPTILMQQPPLLPQPRPVAAHSSVVPGQPQQTTQLQQFSLQPMPAQQQLLAQPPFQMMQPNIGCMGVDMGSGVSSIGQGSMSSGTGRVMPAGPGMGPGVTSQTGRGPSMTQSGQQMVGMVAGLPMNQAPPSSAGSVGGMPGGSMHCMGPMVMLAGGHAMGGVNQGVPMVIRAPLHPGIGALDSNSRPTYGAPSPGVAMDGGLTAGSGMKPQGYGQAAHPVPPYQQQSQVPGELEQQKALLQQVLSLTPEQINSLPPDQRQQVLQLQQALRT</sequence>
<evidence type="ECO:0000256" key="1">
    <source>
        <dbReference type="ARBA" id="ARBA00004123"/>
    </source>
</evidence>
<dbReference type="Pfam" id="PF14327">
    <property type="entry name" value="CSTF2_hinge"/>
    <property type="match status" value="1"/>
</dbReference>
<dbReference type="InterPro" id="IPR035979">
    <property type="entry name" value="RBD_domain_sf"/>
</dbReference>
<evidence type="ECO:0000256" key="4">
    <source>
        <dbReference type="SAM" id="MobiDB-lite"/>
    </source>
</evidence>
<dbReference type="Gene3D" id="1.10.20.70">
    <property type="entry name" value="Transcription termination and cleavage factor, C-terminal domain"/>
    <property type="match status" value="1"/>
</dbReference>
<feature type="domain" description="RRM" evidence="5">
    <location>
        <begin position="56"/>
        <end position="134"/>
    </location>
</feature>
<dbReference type="SUPFAM" id="SSF54928">
    <property type="entry name" value="RNA-binding domain, RBD"/>
    <property type="match status" value="1"/>
</dbReference>
<dbReference type="InterPro" id="IPR038192">
    <property type="entry name" value="CSTF_C_sf"/>
</dbReference>
<dbReference type="InterPro" id="IPR026896">
    <property type="entry name" value="CSTF_C"/>
</dbReference>
<evidence type="ECO:0000313" key="7">
    <source>
        <dbReference type="Proteomes" id="UP001497444"/>
    </source>
</evidence>
<name>A0ABP0XEE7_9BRYO</name>
<proteinExistence type="predicted"/>
<evidence type="ECO:0000256" key="2">
    <source>
        <dbReference type="ARBA" id="ARBA00023242"/>
    </source>
</evidence>
<comment type="subcellular location">
    <subcellularLocation>
        <location evidence="1">Nucleus</location>
    </subcellularLocation>
</comment>
<dbReference type="Pfam" id="PF00076">
    <property type="entry name" value="RRM_1"/>
    <property type="match status" value="1"/>
</dbReference>
<accession>A0ABP0XEE7</accession>
<dbReference type="Gene3D" id="1.25.40.630">
    <property type="match status" value="1"/>
</dbReference>
<dbReference type="EMBL" id="OZ020103">
    <property type="protein sequence ID" value="CAK9276944.1"/>
    <property type="molecule type" value="Genomic_DNA"/>
</dbReference>
<keyword evidence="7" id="KW-1185">Reference proteome</keyword>